<dbReference type="Proteomes" id="UP001054837">
    <property type="component" value="Unassembled WGS sequence"/>
</dbReference>
<protein>
    <submittedName>
        <fullName evidence="1">Uncharacterized protein</fullName>
    </submittedName>
</protein>
<name>A0AAV4QG09_9ARAC</name>
<evidence type="ECO:0000313" key="1">
    <source>
        <dbReference type="EMBL" id="GIY07296.1"/>
    </source>
</evidence>
<dbReference type="EMBL" id="BPLQ01004331">
    <property type="protein sequence ID" value="GIY07296.1"/>
    <property type="molecule type" value="Genomic_DNA"/>
</dbReference>
<gene>
    <name evidence="1" type="ORF">CDAR_20511</name>
</gene>
<proteinExistence type="predicted"/>
<keyword evidence="2" id="KW-1185">Reference proteome</keyword>
<dbReference type="AlphaFoldDB" id="A0AAV4QG09"/>
<organism evidence="1 2">
    <name type="scientific">Caerostris darwini</name>
    <dbReference type="NCBI Taxonomy" id="1538125"/>
    <lineage>
        <taxon>Eukaryota</taxon>
        <taxon>Metazoa</taxon>
        <taxon>Ecdysozoa</taxon>
        <taxon>Arthropoda</taxon>
        <taxon>Chelicerata</taxon>
        <taxon>Arachnida</taxon>
        <taxon>Araneae</taxon>
        <taxon>Araneomorphae</taxon>
        <taxon>Entelegynae</taxon>
        <taxon>Araneoidea</taxon>
        <taxon>Araneidae</taxon>
        <taxon>Caerostris</taxon>
    </lineage>
</organism>
<reference evidence="1 2" key="1">
    <citation type="submission" date="2021-06" db="EMBL/GenBank/DDBJ databases">
        <title>Caerostris darwini draft genome.</title>
        <authorList>
            <person name="Kono N."/>
            <person name="Arakawa K."/>
        </authorList>
    </citation>
    <scope>NUCLEOTIDE SEQUENCE [LARGE SCALE GENOMIC DNA]</scope>
</reference>
<sequence length="133" mass="14397">MAADSYLPKMHRKRERLATCKTKNLASLGVNSSQVVTSNILFEALSSVKSALTGPSESLGMVGQAEKRVADFRHSSPALLACYLPSSIQVEHGNGFTPPGLLFESVFERVSLPLSTLCQRPPGFWVTGWVDGM</sequence>
<comment type="caution">
    <text evidence="1">The sequence shown here is derived from an EMBL/GenBank/DDBJ whole genome shotgun (WGS) entry which is preliminary data.</text>
</comment>
<evidence type="ECO:0000313" key="2">
    <source>
        <dbReference type="Proteomes" id="UP001054837"/>
    </source>
</evidence>
<accession>A0AAV4QG09</accession>